<dbReference type="InterPro" id="IPR017850">
    <property type="entry name" value="Alkaline_phosphatase_core_sf"/>
</dbReference>
<evidence type="ECO:0000313" key="2">
    <source>
        <dbReference type="Proteomes" id="UP000176992"/>
    </source>
</evidence>
<sequence>SIPPESPVAWSTFSVSAQPGVHGIYDFLNRNTETYAPRIAEVEPVYPKFLWDLIPLSRPRAISLQTGKPFWVQAAEHGIKSAVLEAPVAFPARELEAESLLLSGLGTPDLRGTQATYHFFTTDVYSEEVGDTEFGGKVSALEFSPEGKAEAQIIGPWNPITRQKRLRLLDKRNRLAKSGGAGREIARYDQQLELLEKENYLTVPVSFQLSPDRDKVTIRVQDNKITLAQGQWSDWYEIEFSLNFLIRLKGLIHFIPVELGREVKIYLGPIEIHPEEPVFPISFPGDFAGRLYRRIGPYKTRGWAADTAALKEHKLDEKAFMEDLDRIMDRREEMCLEVLERDKPNLFLEVFSCPDRVQHMFWRFIDREHPMFDPQLDSQYGDAILHVYKRMDTFVGKVREKFVNQDTLFIVCSDHGFSSFRKGFNINTWLVKNSYMKLQGQDDPRYNLKDLFGGGDFFRNVDWSGTRAYSLGLGLIFINLKGREAQGTVEPGAEYESLVEEIAAKLKEFRDPEDQAVVIKNVYAGRKVYHGQRLDEAPDLIIGFNYHYRVSWQTALGGVPPEIIEYNMEKWSGDHCSVDRDLVPGILLVNRNIRRENPDLRDIAPTVLNFLECPVPVEYEGKDLFQT</sequence>
<proteinExistence type="predicted"/>
<evidence type="ECO:0000313" key="1">
    <source>
        <dbReference type="EMBL" id="OGF98567.1"/>
    </source>
</evidence>
<dbReference type="EMBL" id="MFIV01000084">
    <property type="protein sequence ID" value="OGF98567.1"/>
    <property type="molecule type" value="Genomic_DNA"/>
</dbReference>
<dbReference type="Gene3D" id="3.40.720.10">
    <property type="entry name" value="Alkaline Phosphatase, subunit A"/>
    <property type="match status" value="2"/>
</dbReference>
<organism evidence="1 2">
    <name type="scientific">Candidatus Glassbacteria bacterium GWA2_58_10</name>
    <dbReference type="NCBI Taxonomy" id="1817865"/>
    <lineage>
        <taxon>Bacteria</taxon>
        <taxon>Candidatus Glassiibacteriota</taxon>
    </lineage>
</organism>
<protein>
    <recommendedName>
        <fullName evidence="3">Nucleotide pyrophosphatase</fullName>
    </recommendedName>
</protein>
<dbReference type="Pfam" id="PF01663">
    <property type="entry name" value="Phosphodiest"/>
    <property type="match status" value="1"/>
</dbReference>
<accession>A0A1F5YEE5</accession>
<dbReference type="InterPro" id="IPR002591">
    <property type="entry name" value="Phosphodiest/P_Trfase"/>
</dbReference>
<name>A0A1F5YEE5_9BACT</name>
<reference evidence="1 2" key="1">
    <citation type="journal article" date="2016" name="Nat. Commun.">
        <title>Thousands of microbial genomes shed light on interconnected biogeochemical processes in an aquifer system.</title>
        <authorList>
            <person name="Anantharaman K."/>
            <person name="Brown C.T."/>
            <person name="Hug L.A."/>
            <person name="Sharon I."/>
            <person name="Castelle C.J."/>
            <person name="Probst A.J."/>
            <person name="Thomas B.C."/>
            <person name="Singh A."/>
            <person name="Wilkins M.J."/>
            <person name="Karaoz U."/>
            <person name="Brodie E.L."/>
            <person name="Williams K.H."/>
            <person name="Hubbard S.S."/>
            <person name="Banfield J.F."/>
        </authorList>
    </citation>
    <scope>NUCLEOTIDE SEQUENCE [LARGE SCALE GENOMIC DNA]</scope>
</reference>
<dbReference type="SUPFAM" id="SSF53649">
    <property type="entry name" value="Alkaline phosphatase-like"/>
    <property type="match status" value="1"/>
</dbReference>
<comment type="caution">
    <text evidence="1">The sequence shown here is derived from an EMBL/GenBank/DDBJ whole genome shotgun (WGS) entry which is preliminary data.</text>
</comment>
<dbReference type="Proteomes" id="UP000176992">
    <property type="component" value="Unassembled WGS sequence"/>
</dbReference>
<feature type="non-terminal residue" evidence="1">
    <location>
        <position position="1"/>
    </location>
</feature>
<dbReference type="AlphaFoldDB" id="A0A1F5YEE5"/>
<gene>
    <name evidence="1" type="ORF">A2Z86_04065</name>
</gene>
<evidence type="ECO:0008006" key="3">
    <source>
        <dbReference type="Google" id="ProtNLM"/>
    </source>
</evidence>